<evidence type="ECO:0000313" key="6">
    <source>
        <dbReference type="Proteomes" id="UP000050360"/>
    </source>
</evidence>
<feature type="domain" description="ABC transporter" evidence="4">
    <location>
        <begin position="1"/>
        <end position="223"/>
    </location>
</feature>
<name>A0A0P8CBF6_9EURY</name>
<comment type="caution">
    <text evidence="5">The sequence shown here is derived from an EMBL/GenBank/DDBJ whole genome shotgun (WGS) entry which is preliminary data.</text>
</comment>
<feature type="non-terminal residue" evidence="5">
    <location>
        <position position="224"/>
    </location>
</feature>
<dbReference type="GO" id="GO:0016887">
    <property type="term" value="F:ATP hydrolysis activity"/>
    <property type="evidence" value="ECO:0007669"/>
    <property type="project" value="InterPro"/>
</dbReference>
<evidence type="ECO:0000313" key="5">
    <source>
        <dbReference type="EMBL" id="KPQ44164.1"/>
    </source>
</evidence>
<dbReference type="InterPro" id="IPR005670">
    <property type="entry name" value="PstB-like"/>
</dbReference>
<proteinExistence type="predicted"/>
<accession>A0A0P8CBF6</accession>
<sequence>MAFGNKEVLRNINFEIKEGEIFALIGPSGTGKTTFLRILNFLEKPIKGEIKYNGMKTPGVLDTRRRMSLLFQTPAIFNKSVFENVAYGLKVRGIEKKIVEKKVNEALNIVGLAGMENQNARTLSGGEAQRMAFARAIVYDPEILLLDEPTANLDPANVTKIEEIIKRIRNERRTTIVLATHNIPQVRRIADRVGILLNGELIEVNSKDGIFSKPKDARSEAFLK</sequence>
<evidence type="ECO:0000256" key="3">
    <source>
        <dbReference type="ARBA" id="ARBA00022840"/>
    </source>
</evidence>
<dbReference type="GO" id="GO:0035435">
    <property type="term" value="P:phosphate ion transmembrane transport"/>
    <property type="evidence" value="ECO:0007669"/>
    <property type="project" value="InterPro"/>
</dbReference>
<dbReference type="SUPFAM" id="SSF52540">
    <property type="entry name" value="P-loop containing nucleoside triphosphate hydrolases"/>
    <property type="match status" value="1"/>
</dbReference>
<dbReference type="GO" id="GO:0005315">
    <property type="term" value="F:phosphate transmembrane transporter activity"/>
    <property type="evidence" value="ECO:0007669"/>
    <property type="project" value="InterPro"/>
</dbReference>
<dbReference type="InterPro" id="IPR027417">
    <property type="entry name" value="P-loop_NTPase"/>
</dbReference>
<dbReference type="PANTHER" id="PTHR43423">
    <property type="entry name" value="ABC TRANSPORTER I FAMILY MEMBER 17"/>
    <property type="match status" value="1"/>
</dbReference>
<evidence type="ECO:0000256" key="2">
    <source>
        <dbReference type="ARBA" id="ARBA00022741"/>
    </source>
</evidence>
<evidence type="ECO:0000256" key="1">
    <source>
        <dbReference type="ARBA" id="ARBA00022448"/>
    </source>
</evidence>
<protein>
    <submittedName>
        <fullName evidence="5">Tungsten transporter, ATP binding protein</fullName>
    </submittedName>
</protein>
<dbReference type="InterPro" id="IPR017871">
    <property type="entry name" value="ABC_transporter-like_CS"/>
</dbReference>
<organism evidence="5 6">
    <name type="scientific">Candidatus Methanoperedens nitratireducens</name>
    <dbReference type="NCBI Taxonomy" id="1392998"/>
    <lineage>
        <taxon>Archaea</taxon>
        <taxon>Methanobacteriati</taxon>
        <taxon>Methanobacteriota</taxon>
        <taxon>Stenosarchaea group</taxon>
        <taxon>Methanomicrobia</taxon>
        <taxon>Methanosarcinales</taxon>
        <taxon>ANME-2 cluster</taxon>
        <taxon>Candidatus Methanoperedentaceae</taxon>
        <taxon>Candidatus Methanoperedens</taxon>
    </lineage>
</organism>
<reference evidence="5 6" key="1">
    <citation type="submission" date="2015-09" db="EMBL/GenBank/DDBJ databases">
        <title>A metagenomics-based metabolic model of nitrate-dependent anaerobic oxidation of methane by Methanoperedens-like archaea.</title>
        <authorList>
            <person name="Arshad A."/>
            <person name="Speth D.R."/>
            <person name="De Graaf R.M."/>
            <person name="Op Den Camp H.J."/>
            <person name="Jetten M.S."/>
            <person name="Welte C.U."/>
        </authorList>
    </citation>
    <scope>NUCLEOTIDE SEQUENCE [LARGE SCALE GENOMIC DNA]</scope>
</reference>
<gene>
    <name evidence="5" type="ORF">MPEBLZ_01261</name>
</gene>
<dbReference type="PROSITE" id="PS00211">
    <property type="entry name" value="ABC_TRANSPORTER_1"/>
    <property type="match status" value="1"/>
</dbReference>
<dbReference type="GO" id="GO:0005524">
    <property type="term" value="F:ATP binding"/>
    <property type="evidence" value="ECO:0007669"/>
    <property type="project" value="UniProtKB-KW"/>
</dbReference>
<dbReference type="Proteomes" id="UP000050360">
    <property type="component" value="Unassembled WGS sequence"/>
</dbReference>
<dbReference type="SMART" id="SM00382">
    <property type="entry name" value="AAA"/>
    <property type="match status" value="1"/>
</dbReference>
<dbReference type="EMBL" id="LKCM01000105">
    <property type="protein sequence ID" value="KPQ44164.1"/>
    <property type="molecule type" value="Genomic_DNA"/>
</dbReference>
<keyword evidence="2" id="KW-0547">Nucleotide-binding</keyword>
<dbReference type="AlphaFoldDB" id="A0A0P8CBF6"/>
<evidence type="ECO:0000259" key="4">
    <source>
        <dbReference type="PROSITE" id="PS50893"/>
    </source>
</evidence>
<dbReference type="PROSITE" id="PS50893">
    <property type="entry name" value="ABC_TRANSPORTER_2"/>
    <property type="match status" value="1"/>
</dbReference>
<dbReference type="CDD" id="cd03260">
    <property type="entry name" value="ABC_PstB_phosphate_transporter"/>
    <property type="match status" value="1"/>
</dbReference>
<dbReference type="Gene3D" id="3.40.50.300">
    <property type="entry name" value="P-loop containing nucleotide triphosphate hydrolases"/>
    <property type="match status" value="1"/>
</dbReference>
<keyword evidence="1" id="KW-0813">Transport</keyword>
<dbReference type="GO" id="GO:0016020">
    <property type="term" value="C:membrane"/>
    <property type="evidence" value="ECO:0007669"/>
    <property type="project" value="InterPro"/>
</dbReference>
<dbReference type="InterPro" id="IPR003593">
    <property type="entry name" value="AAA+_ATPase"/>
</dbReference>
<dbReference type="Pfam" id="PF00005">
    <property type="entry name" value="ABC_tran"/>
    <property type="match status" value="1"/>
</dbReference>
<dbReference type="PANTHER" id="PTHR43423:SF1">
    <property type="entry name" value="ABC TRANSPORTER I FAMILY MEMBER 17"/>
    <property type="match status" value="1"/>
</dbReference>
<keyword evidence="3" id="KW-0067">ATP-binding</keyword>
<dbReference type="InterPro" id="IPR003439">
    <property type="entry name" value="ABC_transporter-like_ATP-bd"/>
</dbReference>